<gene>
    <name evidence="2" type="ORF">GR328_01410</name>
</gene>
<protein>
    <submittedName>
        <fullName evidence="2">Uncharacterized protein</fullName>
    </submittedName>
</protein>
<proteinExistence type="predicted"/>
<accession>A0A7X3MNA8</accession>
<dbReference type="EMBL" id="WURB01000001">
    <property type="protein sequence ID" value="MXQ10133.1"/>
    <property type="molecule type" value="Genomic_DNA"/>
</dbReference>
<evidence type="ECO:0000313" key="3">
    <source>
        <dbReference type="Proteomes" id="UP000436483"/>
    </source>
</evidence>
<organism evidence="2 3">
    <name type="scientific">Microvirga makkahensis</name>
    <dbReference type="NCBI Taxonomy" id="1128670"/>
    <lineage>
        <taxon>Bacteria</taxon>
        <taxon>Pseudomonadati</taxon>
        <taxon>Pseudomonadota</taxon>
        <taxon>Alphaproteobacteria</taxon>
        <taxon>Hyphomicrobiales</taxon>
        <taxon>Methylobacteriaceae</taxon>
        <taxon>Microvirga</taxon>
    </lineage>
</organism>
<feature type="chain" id="PRO_5031486354" evidence="1">
    <location>
        <begin position="22"/>
        <end position="90"/>
    </location>
</feature>
<sequence>MRILVTAATCLCLVLPLAAEAQTARLPRKSVNERQVEEINRSIRQDQRLKSLEQQIQVEQNLMRQDIERQRLFSTTPSPFRNCPVGAAGC</sequence>
<dbReference type="Proteomes" id="UP000436483">
    <property type="component" value="Unassembled WGS sequence"/>
</dbReference>
<evidence type="ECO:0000256" key="1">
    <source>
        <dbReference type="SAM" id="SignalP"/>
    </source>
</evidence>
<name>A0A7X3MNA8_9HYPH</name>
<feature type="signal peptide" evidence="1">
    <location>
        <begin position="1"/>
        <end position="21"/>
    </location>
</feature>
<comment type="caution">
    <text evidence="2">The sequence shown here is derived from an EMBL/GenBank/DDBJ whole genome shotgun (WGS) entry which is preliminary data.</text>
</comment>
<dbReference type="AlphaFoldDB" id="A0A7X3MNA8"/>
<dbReference type="OrthoDB" id="8019925at2"/>
<dbReference type="RefSeq" id="WP_160882737.1">
    <property type="nucleotide sequence ID" value="NZ_WURB01000001.1"/>
</dbReference>
<keyword evidence="1" id="KW-0732">Signal</keyword>
<reference evidence="2 3" key="1">
    <citation type="submission" date="2019-12" db="EMBL/GenBank/DDBJ databases">
        <authorList>
            <person name="Yuan C.-G."/>
        </authorList>
    </citation>
    <scope>NUCLEOTIDE SEQUENCE [LARGE SCALE GENOMIC DNA]</scope>
    <source>
        <strain evidence="2 3">KCTC 23863</strain>
    </source>
</reference>
<evidence type="ECO:0000313" key="2">
    <source>
        <dbReference type="EMBL" id="MXQ10133.1"/>
    </source>
</evidence>
<keyword evidence="3" id="KW-1185">Reference proteome</keyword>
<reference evidence="2 3" key="2">
    <citation type="submission" date="2020-01" db="EMBL/GenBank/DDBJ databases">
        <title>Microvirga sp. nov., an arsenate reduction bacterium isolated from Tibet hotspring sediments.</title>
        <authorList>
            <person name="Xian W.-D."/>
            <person name="Li W.-J."/>
        </authorList>
    </citation>
    <scope>NUCLEOTIDE SEQUENCE [LARGE SCALE GENOMIC DNA]</scope>
    <source>
        <strain evidence="2 3">KCTC 23863</strain>
    </source>
</reference>